<dbReference type="RefSeq" id="WP_107013498.1">
    <property type="nucleotide sequence ID" value="NZ_CP028136.1"/>
</dbReference>
<keyword evidence="1" id="KW-0732">Signal</keyword>
<dbReference type="OrthoDB" id="947434at2"/>
<dbReference type="InterPro" id="IPR011250">
    <property type="entry name" value="OMP/PagP_B-barrel"/>
</dbReference>
<dbReference type="EMBL" id="CP028136">
    <property type="protein sequence ID" value="AVR46727.1"/>
    <property type="molecule type" value="Genomic_DNA"/>
</dbReference>
<sequence length="201" mass="21997">MKKTVLLFAIALFGIGASVNAQEYWKFGIKGGVNFTNMTSDGFDETNSRTGFNIGLLAEIPAGDRFSVQPEVLYSTQGTEATRTVAGNTYTGEYQLDYIQVPVLAKFYLVDGLALEAGPSFNFLVNEKYDYSGTLLNSETNTDMASSFEFAGAAGLSYKFNNGFFLDGRYVQGFTDAFDSSNWDEDAVKNNGFQLGVGFEF</sequence>
<organism evidence="3 4">
    <name type="scientific">Christiangramia fulva</name>
    <dbReference type="NCBI Taxonomy" id="2126553"/>
    <lineage>
        <taxon>Bacteria</taxon>
        <taxon>Pseudomonadati</taxon>
        <taxon>Bacteroidota</taxon>
        <taxon>Flavobacteriia</taxon>
        <taxon>Flavobacteriales</taxon>
        <taxon>Flavobacteriaceae</taxon>
        <taxon>Christiangramia</taxon>
    </lineage>
</organism>
<evidence type="ECO:0000313" key="4">
    <source>
        <dbReference type="Proteomes" id="UP000241507"/>
    </source>
</evidence>
<dbReference type="KEGG" id="grs:C7S20_16450"/>
<feature type="signal peptide" evidence="1">
    <location>
        <begin position="1"/>
        <end position="21"/>
    </location>
</feature>
<evidence type="ECO:0000259" key="2">
    <source>
        <dbReference type="Pfam" id="PF13568"/>
    </source>
</evidence>
<feature type="domain" description="Outer membrane protein beta-barrel" evidence="2">
    <location>
        <begin position="21"/>
        <end position="179"/>
    </location>
</feature>
<accession>A0A2R3Z8W9</accession>
<name>A0A2R3Z8W9_9FLAO</name>
<dbReference type="SUPFAM" id="SSF56925">
    <property type="entry name" value="OMPA-like"/>
    <property type="match status" value="1"/>
</dbReference>
<evidence type="ECO:0000256" key="1">
    <source>
        <dbReference type="SAM" id="SignalP"/>
    </source>
</evidence>
<dbReference type="AlphaFoldDB" id="A0A2R3Z8W9"/>
<dbReference type="InterPro" id="IPR025665">
    <property type="entry name" value="Beta-barrel_OMP_2"/>
</dbReference>
<reference evidence="4" key="1">
    <citation type="submission" date="2018-03" db="EMBL/GenBank/DDBJ databases">
        <title>Gramella fulva sp. nov., isolated from a dry surface of tidal flat.</title>
        <authorList>
            <person name="Hwang S.H."/>
            <person name="Hwang W.M."/>
            <person name="Kang K."/>
            <person name="Ahn T.-Y."/>
        </authorList>
    </citation>
    <scope>NUCLEOTIDE SEQUENCE [LARGE SCALE GENOMIC DNA]</scope>
    <source>
        <strain evidence="4">SH35</strain>
    </source>
</reference>
<keyword evidence="4" id="KW-1185">Reference proteome</keyword>
<dbReference type="Proteomes" id="UP000241507">
    <property type="component" value="Chromosome"/>
</dbReference>
<evidence type="ECO:0000313" key="3">
    <source>
        <dbReference type="EMBL" id="AVR46727.1"/>
    </source>
</evidence>
<feature type="chain" id="PRO_5015313550" evidence="1">
    <location>
        <begin position="22"/>
        <end position="201"/>
    </location>
</feature>
<protein>
    <submittedName>
        <fullName evidence="3">PorT family protein</fullName>
    </submittedName>
</protein>
<dbReference type="Pfam" id="PF13568">
    <property type="entry name" value="OMP_b-brl_2"/>
    <property type="match status" value="1"/>
</dbReference>
<gene>
    <name evidence="3" type="ORF">C7S20_16450</name>
</gene>
<proteinExistence type="predicted"/>